<dbReference type="NCBIfam" id="NF006749">
    <property type="entry name" value="PRK09272.1-2"/>
    <property type="match status" value="1"/>
</dbReference>
<accession>A0A1D7UW26</accession>
<keyword evidence="1" id="KW-1133">Transmembrane helix</keyword>
<dbReference type="AlphaFoldDB" id="A0A1D7UW26"/>
<gene>
    <name evidence="2" type="ORF">A0128_08015</name>
</gene>
<evidence type="ECO:0000313" key="3">
    <source>
        <dbReference type="Proteomes" id="UP000094197"/>
    </source>
</evidence>
<dbReference type="InterPro" id="IPR058117">
    <property type="entry name" value="BV97_02767-like"/>
</dbReference>
<reference evidence="2 3" key="1">
    <citation type="submission" date="2016-04" db="EMBL/GenBank/DDBJ databases">
        <title>Complete genome seqeunce of Leptospira alstonii serovar Room22.</title>
        <authorList>
            <person name="Nally J.E."/>
            <person name="Bayles D.O."/>
            <person name="Hurley D."/>
            <person name="Fanning S."/>
            <person name="McMahon B.J."/>
            <person name="Arent Z."/>
        </authorList>
    </citation>
    <scope>NUCLEOTIDE SEQUENCE [LARGE SCALE GENOMIC DNA]</scope>
    <source>
        <strain evidence="2 3">GWTS #1</strain>
    </source>
</reference>
<keyword evidence="1" id="KW-0812">Transmembrane</keyword>
<protein>
    <recommendedName>
        <fullName evidence="4">DUF3147 family protein</fullName>
    </recommendedName>
</protein>
<feature type="transmembrane region" description="Helical" evidence="1">
    <location>
        <begin position="60"/>
        <end position="80"/>
    </location>
</feature>
<feature type="transmembrane region" description="Helical" evidence="1">
    <location>
        <begin position="29"/>
        <end position="48"/>
    </location>
</feature>
<organism evidence="2 3">
    <name type="scientific">Leptospira tipperaryensis</name>
    <dbReference type="NCBI Taxonomy" id="2564040"/>
    <lineage>
        <taxon>Bacteria</taxon>
        <taxon>Pseudomonadati</taxon>
        <taxon>Spirochaetota</taxon>
        <taxon>Spirochaetia</taxon>
        <taxon>Leptospirales</taxon>
        <taxon>Leptospiraceae</taxon>
        <taxon>Leptospira</taxon>
    </lineage>
</organism>
<keyword evidence="1" id="KW-0472">Membrane</keyword>
<dbReference type="RefSeq" id="WP_069607025.1">
    <property type="nucleotide sequence ID" value="NZ_CP015217.1"/>
</dbReference>
<name>A0A1D7UW26_9LEPT</name>
<keyword evidence="3" id="KW-1185">Reference proteome</keyword>
<dbReference type="NCBIfam" id="NF006751">
    <property type="entry name" value="PRK09272.1-4"/>
    <property type="match status" value="1"/>
</dbReference>
<dbReference type="OrthoDB" id="47473at2"/>
<evidence type="ECO:0000256" key="1">
    <source>
        <dbReference type="SAM" id="Phobius"/>
    </source>
</evidence>
<feature type="transmembrane region" description="Helical" evidence="1">
    <location>
        <begin position="86"/>
        <end position="108"/>
    </location>
</feature>
<evidence type="ECO:0000313" key="2">
    <source>
        <dbReference type="EMBL" id="AOP33792.1"/>
    </source>
</evidence>
<evidence type="ECO:0008006" key="4">
    <source>
        <dbReference type="Google" id="ProtNLM"/>
    </source>
</evidence>
<proteinExistence type="predicted"/>
<dbReference type="EMBL" id="CP015217">
    <property type="protein sequence ID" value="AOP33792.1"/>
    <property type="molecule type" value="Genomic_DNA"/>
</dbReference>
<sequence>MLYLVFKYALTSLLIVTISEVAKKNDKLAAFIGSLPLITILTLIWLRVEQADSSKIENHAYYTFWYVIPSLPMFFFFPRIHQSIGFWPALGTSVVSTLLLYFGFALLLKRFGIDLL</sequence>
<dbReference type="KEGG" id="laj:A0128_08015"/>
<dbReference type="Proteomes" id="UP000094197">
    <property type="component" value="Chromosome 1"/>
</dbReference>